<evidence type="ECO:0000256" key="1">
    <source>
        <dbReference type="SAM" id="Phobius"/>
    </source>
</evidence>
<comment type="caution">
    <text evidence="3">The sequence shown here is derived from an EMBL/GenBank/DDBJ whole genome shotgun (WGS) entry which is preliminary data.</text>
</comment>
<evidence type="ECO:0000313" key="4">
    <source>
        <dbReference type="Proteomes" id="UP000550401"/>
    </source>
</evidence>
<dbReference type="InterPro" id="IPR054402">
    <property type="entry name" value="Tt1218-like_dom"/>
</dbReference>
<name>A0A839F4K5_9GAMM</name>
<keyword evidence="1" id="KW-0472">Membrane</keyword>
<evidence type="ECO:0000313" key="3">
    <source>
        <dbReference type="EMBL" id="MBA8888000.1"/>
    </source>
</evidence>
<dbReference type="AlphaFoldDB" id="A0A839F4K5"/>
<keyword evidence="1" id="KW-0812">Transmembrane</keyword>
<dbReference type="Pfam" id="PF07963">
    <property type="entry name" value="N_methyl"/>
    <property type="match status" value="1"/>
</dbReference>
<dbReference type="InterPro" id="IPR013362">
    <property type="entry name" value="Pilus_4_PilV"/>
</dbReference>
<dbReference type="EMBL" id="JACGXL010000003">
    <property type="protein sequence ID" value="MBA8888000.1"/>
    <property type="molecule type" value="Genomic_DNA"/>
</dbReference>
<keyword evidence="1" id="KW-1133">Transmembrane helix</keyword>
<reference evidence="3 4" key="1">
    <citation type="submission" date="2020-07" db="EMBL/GenBank/DDBJ databases">
        <title>Genomic Encyclopedia of Type Strains, Phase IV (KMG-V): Genome sequencing to study the core and pangenomes of soil and plant-associated prokaryotes.</title>
        <authorList>
            <person name="Whitman W."/>
        </authorList>
    </citation>
    <scope>NUCLEOTIDE SEQUENCE [LARGE SCALE GENOMIC DNA]</scope>
    <source>
        <strain evidence="3 4">RH2WT43</strain>
    </source>
</reference>
<feature type="domain" description="Type IV pilin Tt1218-like" evidence="2">
    <location>
        <begin position="32"/>
        <end position="101"/>
    </location>
</feature>
<organism evidence="3 4">
    <name type="scientific">Dokdonella fugitiva</name>
    <dbReference type="NCBI Taxonomy" id="328517"/>
    <lineage>
        <taxon>Bacteria</taxon>
        <taxon>Pseudomonadati</taxon>
        <taxon>Pseudomonadota</taxon>
        <taxon>Gammaproteobacteria</taxon>
        <taxon>Lysobacterales</taxon>
        <taxon>Rhodanobacteraceae</taxon>
        <taxon>Dokdonella</taxon>
    </lineage>
</organism>
<dbReference type="NCBIfam" id="TIGR02523">
    <property type="entry name" value="type_IV_pilV"/>
    <property type="match status" value="1"/>
</dbReference>
<keyword evidence="4" id="KW-1185">Reference proteome</keyword>
<dbReference type="Proteomes" id="UP000550401">
    <property type="component" value="Unassembled WGS sequence"/>
</dbReference>
<dbReference type="RefSeq" id="WP_220484419.1">
    <property type="nucleotide sequence ID" value="NZ_JACGXL010000003.1"/>
</dbReference>
<dbReference type="Pfam" id="PF22150">
    <property type="entry name" value="Tt1218-like"/>
    <property type="match status" value="1"/>
</dbReference>
<dbReference type="NCBIfam" id="TIGR02532">
    <property type="entry name" value="IV_pilin_GFxxxE"/>
    <property type="match status" value="1"/>
</dbReference>
<dbReference type="InterPro" id="IPR012902">
    <property type="entry name" value="N_methyl_site"/>
</dbReference>
<proteinExistence type="predicted"/>
<evidence type="ECO:0000259" key="2">
    <source>
        <dbReference type="Pfam" id="PF22150"/>
    </source>
</evidence>
<accession>A0A839F4K5</accession>
<feature type="transmembrane region" description="Helical" evidence="1">
    <location>
        <begin position="12"/>
        <end position="34"/>
    </location>
</feature>
<gene>
    <name evidence="3" type="ORF">FHW12_002224</name>
</gene>
<sequence length="174" mass="18206">MQPVARRGFTLLEVLIALLVFSLGLLGLAGLMVVSVKTNQSAYLRTQASFLAQSMADRMRANTGQINAYAGDYDASTASAPGAPDPCGTAACDPSQLVARDRSVWSGQLVQSMPTGVAAHIECNGTVLGTPATSGAATYDGTCSFLIQWAEANLDRTSNSTAPPTQTFAWVFQP</sequence>
<protein>
    <submittedName>
        <fullName evidence="3">Type IV pilus assembly protein PilV</fullName>
    </submittedName>
</protein>